<dbReference type="Gene3D" id="3.40.1090.10">
    <property type="entry name" value="Cytosolic phospholipase A2 catalytic domain"/>
    <property type="match status" value="2"/>
</dbReference>
<organism evidence="4 5">
    <name type="scientific">Halalkalibacter akibai (strain ATCC 43226 / DSM 21942 / CIP 109018 / JCM 9157 / 1139)</name>
    <name type="common">Bacillus akibai</name>
    <dbReference type="NCBI Taxonomy" id="1236973"/>
    <lineage>
        <taxon>Bacteria</taxon>
        <taxon>Bacillati</taxon>
        <taxon>Bacillota</taxon>
        <taxon>Bacilli</taxon>
        <taxon>Bacillales</taxon>
        <taxon>Bacillaceae</taxon>
        <taxon>Halalkalibacter</taxon>
    </lineage>
</organism>
<dbReference type="GO" id="GO:0016787">
    <property type="term" value="F:hydrolase activity"/>
    <property type="evidence" value="ECO:0007669"/>
    <property type="project" value="UniProtKB-UniRule"/>
</dbReference>
<keyword evidence="5" id="KW-1185">Reference proteome</keyword>
<protein>
    <submittedName>
        <fullName evidence="4">Lysophospholipase-like family protein</fullName>
    </submittedName>
</protein>
<feature type="active site" description="Nucleophile" evidence="2">
    <location>
        <position position="38"/>
    </location>
</feature>
<evidence type="ECO:0000313" key="5">
    <source>
        <dbReference type="Proteomes" id="UP000018896"/>
    </source>
</evidence>
<feature type="active site" description="Proton acceptor" evidence="2">
    <location>
        <position position="186"/>
    </location>
</feature>
<dbReference type="PANTHER" id="PTHR46394:SF1">
    <property type="entry name" value="PNPLA DOMAIN-CONTAINING PROTEIN"/>
    <property type="match status" value="1"/>
</dbReference>
<gene>
    <name evidence="4" type="ORF">JCM9157_3486</name>
</gene>
<feature type="short sequence motif" description="DGA/G" evidence="2">
    <location>
        <begin position="186"/>
        <end position="188"/>
    </location>
</feature>
<dbReference type="InterPro" id="IPR052580">
    <property type="entry name" value="Lipid_Hydrolase"/>
</dbReference>
<name>W4QW12_HALA3</name>
<comment type="caution">
    <text evidence="4">The sequence shown here is derived from an EMBL/GenBank/DDBJ whole genome shotgun (WGS) entry which is preliminary data.</text>
</comment>
<dbReference type="SUPFAM" id="SSF52151">
    <property type="entry name" value="FabD/lysophospholipase-like"/>
    <property type="match status" value="1"/>
</dbReference>
<proteinExistence type="predicted"/>
<reference evidence="4 5" key="1">
    <citation type="journal article" date="2014" name="Genome Announc.">
        <title>Draft Genome Sequences of Three Alkaliphilic Bacillus Strains, Bacillus wakoensis JCM 9140T, Bacillus akibai JCM 9157T, and Bacillus hemicellulosilyticus JCM 9152T.</title>
        <authorList>
            <person name="Yuki M."/>
            <person name="Oshima K."/>
            <person name="Suda W."/>
            <person name="Oshida Y."/>
            <person name="Kitamura K."/>
            <person name="Iida T."/>
            <person name="Hattori M."/>
            <person name="Ohkuma M."/>
        </authorList>
    </citation>
    <scope>NUCLEOTIDE SEQUENCE [LARGE SCALE GENOMIC DNA]</scope>
    <source>
        <strain evidence="4 5">JCM 9157</strain>
    </source>
</reference>
<dbReference type="RefSeq" id="WP_035666232.1">
    <property type="nucleotide sequence ID" value="NZ_BAUV01000032.1"/>
</dbReference>
<evidence type="ECO:0000259" key="3">
    <source>
        <dbReference type="PROSITE" id="PS51635"/>
    </source>
</evidence>
<dbReference type="Proteomes" id="UP000018896">
    <property type="component" value="Unassembled WGS sequence"/>
</dbReference>
<dbReference type="STRING" id="1236973.JCM9157_3486"/>
<evidence type="ECO:0000313" key="4">
    <source>
        <dbReference type="EMBL" id="GAE36325.1"/>
    </source>
</evidence>
<evidence type="ECO:0000256" key="2">
    <source>
        <dbReference type="PROSITE-ProRule" id="PRU01161"/>
    </source>
</evidence>
<keyword evidence="2" id="KW-0442">Lipid degradation</keyword>
<dbReference type="PROSITE" id="PS51635">
    <property type="entry name" value="PNPLA"/>
    <property type="match status" value="1"/>
</dbReference>
<dbReference type="EMBL" id="BAUV01000032">
    <property type="protein sequence ID" value="GAE36325.1"/>
    <property type="molecule type" value="Genomic_DNA"/>
</dbReference>
<comment type="caution">
    <text evidence="2">Lacks conserved residue(s) required for the propagation of feature annotation.</text>
</comment>
<feature type="short sequence motif" description="GXSXG" evidence="2">
    <location>
        <begin position="36"/>
        <end position="40"/>
    </location>
</feature>
<dbReference type="InterPro" id="IPR016035">
    <property type="entry name" value="Acyl_Trfase/lysoPLipase"/>
</dbReference>
<dbReference type="InterPro" id="IPR002641">
    <property type="entry name" value="PNPLA_dom"/>
</dbReference>
<dbReference type="Pfam" id="PF01734">
    <property type="entry name" value="Patatin"/>
    <property type="match status" value="1"/>
</dbReference>
<dbReference type="GO" id="GO:0016042">
    <property type="term" value="P:lipid catabolic process"/>
    <property type="evidence" value="ECO:0007669"/>
    <property type="project" value="UniProtKB-UniRule"/>
</dbReference>
<dbReference type="CDD" id="cd07207">
    <property type="entry name" value="Pat_ExoU_VipD_like"/>
    <property type="match status" value="1"/>
</dbReference>
<sequence>MIVDGVFAGGGVKAFAFVGALQVMEERGYQFDRLGGTSAGAIVAALIKVGYTSAEIFRLLDELDIESFKDERMSVVPFTIAKWIHMYYRLGLYKGNALEEWLKKVLEAKGVKTFGDLPHGSLRIIASDLSKGKLLVLPDDLEQYGVIPDRFPVARAIRMSCSIPFFFEPVKIYDRGSGGKASYVVDGGLLSNFPLWLFMDGKMKRWKRPVIGFQLKPELSQMPPKKIKNAVTLYRALFETMSSAHDIKYVDTDDAKNVVFIPVLDVKATDFELSEEQKENLIVLGKEETTHFLKNWSY</sequence>
<keyword evidence="1 2" id="KW-0443">Lipid metabolism</keyword>
<accession>W4QW12</accession>
<dbReference type="eggNOG" id="COG1752">
    <property type="taxonomic scope" value="Bacteria"/>
</dbReference>
<evidence type="ECO:0000256" key="1">
    <source>
        <dbReference type="ARBA" id="ARBA00023098"/>
    </source>
</evidence>
<keyword evidence="2" id="KW-0378">Hydrolase</keyword>
<dbReference type="AlphaFoldDB" id="W4QW12"/>
<dbReference type="PANTHER" id="PTHR46394">
    <property type="entry name" value="ANNEXIN"/>
    <property type="match status" value="1"/>
</dbReference>
<feature type="domain" description="PNPLA" evidence="3">
    <location>
        <begin position="5"/>
        <end position="199"/>
    </location>
</feature>
<dbReference type="OrthoDB" id="9770965at2"/>